<dbReference type="OrthoDB" id="6020060at2759"/>
<organism evidence="4 5">
    <name type="scientific">Paramuricea clavata</name>
    <name type="common">Red gorgonian</name>
    <name type="synonym">Violescent sea-whip</name>
    <dbReference type="NCBI Taxonomy" id="317549"/>
    <lineage>
        <taxon>Eukaryota</taxon>
        <taxon>Metazoa</taxon>
        <taxon>Cnidaria</taxon>
        <taxon>Anthozoa</taxon>
        <taxon>Octocorallia</taxon>
        <taxon>Malacalcyonacea</taxon>
        <taxon>Plexauridae</taxon>
        <taxon>Paramuricea</taxon>
    </lineage>
</organism>
<name>A0A7D9JB59_PARCT</name>
<dbReference type="AlphaFoldDB" id="A0A7D9JB59"/>
<accession>A0A7D9JB59</accession>
<dbReference type="EMBL" id="CACRXK020013914">
    <property type="protein sequence ID" value="CAB4025948.1"/>
    <property type="molecule type" value="Genomic_DNA"/>
</dbReference>
<dbReference type="PANTHER" id="PTHR15382">
    <property type="entry name" value="CTG4A-RELATED"/>
    <property type="match status" value="1"/>
</dbReference>
<dbReference type="Pfam" id="PF11938">
    <property type="entry name" value="DUF3456"/>
    <property type="match status" value="1"/>
</dbReference>
<proteinExistence type="inferred from homology"/>
<dbReference type="InterPro" id="IPR021852">
    <property type="entry name" value="DUF3456"/>
</dbReference>
<evidence type="ECO:0000259" key="3">
    <source>
        <dbReference type="Pfam" id="PF11938"/>
    </source>
</evidence>
<keyword evidence="5" id="KW-1185">Reference proteome</keyword>
<evidence type="ECO:0000256" key="1">
    <source>
        <dbReference type="ARBA" id="ARBA00007285"/>
    </source>
</evidence>
<dbReference type="PANTHER" id="PTHR15382:SF8">
    <property type="entry name" value="CANOPY B"/>
    <property type="match status" value="1"/>
</dbReference>
<comment type="similarity">
    <text evidence="1">Belongs to the canopy family.</text>
</comment>
<gene>
    <name evidence="4" type="ORF">PACLA_8A067291</name>
</gene>
<evidence type="ECO:0000313" key="4">
    <source>
        <dbReference type="EMBL" id="CAB4025948.1"/>
    </source>
</evidence>
<dbReference type="Proteomes" id="UP001152795">
    <property type="component" value="Unassembled WGS sequence"/>
</dbReference>
<protein>
    <recommendedName>
        <fullName evidence="3">DUF3456 domain-containing protein</fullName>
    </recommendedName>
</protein>
<reference evidence="4" key="1">
    <citation type="submission" date="2020-04" db="EMBL/GenBank/DDBJ databases">
        <authorList>
            <person name="Alioto T."/>
            <person name="Alioto T."/>
            <person name="Gomez Garrido J."/>
        </authorList>
    </citation>
    <scope>NUCLEOTIDE SEQUENCE</scope>
    <source>
        <strain evidence="4">A484AB</strain>
    </source>
</reference>
<feature type="domain" description="DUF3456" evidence="3">
    <location>
        <begin position="4"/>
        <end position="112"/>
    </location>
</feature>
<keyword evidence="2" id="KW-0732">Signal</keyword>
<sequence length="150" mass="18236">MVIWHVFDELCDEMKKYNIDKKTPFRYRRGVKSYLRRQAVEMTAHSPNVHWVWNVEAVDIDDPTGEIRRLKKQCYTMLVTYQDDIRRWFYTSQNSNPLKWICANKVLTRRDSQGCLWIKDKYMEELVKHDETTAREETSESSHKEKHYEL</sequence>
<evidence type="ECO:0000256" key="2">
    <source>
        <dbReference type="ARBA" id="ARBA00022729"/>
    </source>
</evidence>
<comment type="caution">
    <text evidence="4">The sequence shown here is derived from an EMBL/GenBank/DDBJ whole genome shotgun (WGS) entry which is preliminary data.</text>
</comment>
<evidence type="ECO:0000313" key="5">
    <source>
        <dbReference type="Proteomes" id="UP001152795"/>
    </source>
</evidence>